<keyword evidence="8" id="KW-0456">Lyase</keyword>
<keyword evidence="5" id="KW-0560">Oxidoreductase</keyword>
<dbReference type="GO" id="GO:0016509">
    <property type="term" value="F:long-chain (3S)-3-hydroxyacyl-CoA dehydrogenase (NAD+) activity"/>
    <property type="evidence" value="ECO:0007669"/>
    <property type="project" value="TreeGrafter"/>
</dbReference>
<sequence>LPFPTVAAISGACLAEGFEIALACSYRILSNDAQTCVGLPHVRLGVIPAFGTLGRLPKQLGLKRALELVLEGRILKPGEAVELQLVHELVAPQALLEHAVKIALGAKKFKRPRASLHDGLLNRWGYLRKRLEAQTSARIKEHANGCLEASRVAMESMFSSHEKHGVLHLDRDAKEFGRLALANESKALLRIAQLKDSAKKLGSIAHKDVEHVNAVVLGAGNTGASIAAALVASECGLILKDNKDSQLKRALHQIKKHVASIAGLNEAEKSFLLNRIEATTRDSANFGNTNFAIEAVQEDKTVKIIALNELCESIPEESIIATSTSSFTISSFTSSLKRPSRVIGMRFFFPAETHELVEIVMGEHSSDRAIAIASALACKMGKCPVIVHDKPGALVDRIMNPYFREAFLLLQEGYSISDIDHCMQQFGFVMGPFRHLDVEGLDTAALWMDAIDIDEGTQASNLNYPKQLTALGRKGLKSGHGFYEYGRLGLRPSSDIREALHLDGAEHPIGKEQKTITERLLLSLLNQAL</sequence>
<evidence type="ECO:0000256" key="10">
    <source>
        <dbReference type="ARBA" id="ARBA00049556"/>
    </source>
</evidence>
<evidence type="ECO:0000256" key="6">
    <source>
        <dbReference type="ARBA" id="ARBA00023027"/>
    </source>
</evidence>
<evidence type="ECO:0008006" key="15">
    <source>
        <dbReference type="Google" id="ProtNLM"/>
    </source>
</evidence>
<dbReference type="InterPro" id="IPR006176">
    <property type="entry name" value="3-OHacyl-CoA_DH_NAD-bd"/>
</dbReference>
<comment type="catalytic activity">
    <reaction evidence="10">
        <text>a (3S)-3-hydroxyacyl-CoA + NAD(+) = a 3-oxoacyl-CoA + NADH + H(+)</text>
        <dbReference type="Rhea" id="RHEA:22432"/>
        <dbReference type="ChEBI" id="CHEBI:15378"/>
        <dbReference type="ChEBI" id="CHEBI:57318"/>
        <dbReference type="ChEBI" id="CHEBI:57540"/>
        <dbReference type="ChEBI" id="CHEBI:57945"/>
        <dbReference type="ChEBI" id="CHEBI:90726"/>
        <dbReference type="EC" id="1.1.1.35"/>
    </reaction>
</comment>
<dbReference type="SUPFAM" id="SSF52096">
    <property type="entry name" value="ClpP/crotonase"/>
    <property type="match status" value="1"/>
</dbReference>
<dbReference type="GO" id="GO:0070403">
    <property type="term" value="F:NAD+ binding"/>
    <property type="evidence" value="ECO:0007669"/>
    <property type="project" value="InterPro"/>
</dbReference>
<reference evidence="13 14" key="1">
    <citation type="journal article" date="2020" name="Biotechnol. Biofuels">
        <title>New insights from the biogas microbiome by comprehensive genome-resolved metagenomics of nearly 1600 species originating from multiple anaerobic digesters.</title>
        <authorList>
            <person name="Campanaro S."/>
            <person name="Treu L."/>
            <person name="Rodriguez-R L.M."/>
            <person name="Kovalovszki A."/>
            <person name="Ziels R.M."/>
            <person name="Maus I."/>
            <person name="Zhu X."/>
            <person name="Kougias P.G."/>
            <person name="Basile A."/>
            <person name="Luo G."/>
            <person name="Schluter A."/>
            <person name="Konstantinidis K.T."/>
            <person name="Angelidaki I."/>
        </authorList>
    </citation>
    <scope>NUCLEOTIDE SEQUENCE [LARGE SCALE GENOMIC DNA]</scope>
    <source>
        <strain evidence="13">AS27yjCOA_65</strain>
    </source>
</reference>
<evidence type="ECO:0000256" key="7">
    <source>
        <dbReference type="ARBA" id="ARBA00023098"/>
    </source>
</evidence>
<feature type="domain" description="3-hydroxyacyl-CoA dehydrogenase NAD binding" evidence="12">
    <location>
        <begin position="214"/>
        <end position="389"/>
    </location>
</feature>
<dbReference type="Gene3D" id="3.40.50.720">
    <property type="entry name" value="NAD(P)-binding Rossmann-like Domain"/>
    <property type="match status" value="1"/>
</dbReference>
<evidence type="ECO:0000256" key="4">
    <source>
        <dbReference type="ARBA" id="ARBA00022963"/>
    </source>
</evidence>
<feature type="non-terminal residue" evidence="13">
    <location>
        <position position="529"/>
    </location>
</feature>
<dbReference type="GO" id="GO:0004300">
    <property type="term" value="F:enoyl-CoA hydratase activity"/>
    <property type="evidence" value="ECO:0007669"/>
    <property type="project" value="TreeGrafter"/>
</dbReference>
<dbReference type="UniPathway" id="UPA00659"/>
<dbReference type="InterPro" id="IPR050136">
    <property type="entry name" value="FA_oxidation_alpha_subunit"/>
</dbReference>
<evidence type="ECO:0000256" key="8">
    <source>
        <dbReference type="ARBA" id="ARBA00023239"/>
    </source>
</evidence>
<gene>
    <name evidence="13" type="ORF">GYA55_07205</name>
</gene>
<name>A0A7X9FRR3_9DELT</name>
<evidence type="ECO:0000256" key="3">
    <source>
        <dbReference type="ARBA" id="ARBA00022832"/>
    </source>
</evidence>
<keyword evidence="3" id="KW-0276">Fatty acid metabolism</keyword>
<dbReference type="InterPro" id="IPR006108">
    <property type="entry name" value="3HC_DH_C"/>
</dbReference>
<dbReference type="PANTHER" id="PTHR43612:SF3">
    <property type="entry name" value="TRIFUNCTIONAL ENZYME SUBUNIT ALPHA, MITOCHONDRIAL"/>
    <property type="match status" value="1"/>
</dbReference>
<dbReference type="InterPro" id="IPR029045">
    <property type="entry name" value="ClpP/crotonase-like_dom_sf"/>
</dbReference>
<dbReference type="Proteomes" id="UP000524246">
    <property type="component" value="Unassembled WGS sequence"/>
</dbReference>
<evidence type="ECO:0000259" key="11">
    <source>
        <dbReference type="Pfam" id="PF00725"/>
    </source>
</evidence>
<evidence type="ECO:0000256" key="9">
    <source>
        <dbReference type="ARBA" id="ARBA00023268"/>
    </source>
</evidence>
<dbReference type="CDD" id="cd06558">
    <property type="entry name" value="crotonase-like"/>
    <property type="match status" value="1"/>
</dbReference>
<proteinExistence type="inferred from homology"/>
<accession>A0A7X9FRR3</accession>
<keyword evidence="9" id="KW-0511">Multifunctional enzyme</keyword>
<comment type="similarity">
    <text evidence="2">In the central section; belongs to the 3-hydroxyacyl-CoA dehydrogenase family.</text>
</comment>
<comment type="pathway">
    <text evidence="1">Lipid metabolism; fatty acid beta-oxidation.</text>
</comment>
<keyword evidence="4" id="KW-0442">Lipid degradation</keyword>
<evidence type="ECO:0000256" key="2">
    <source>
        <dbReference type="ARBA" id="ARBA00007005"/>
    </source>
</evidence>
<dbReference type="SUPFAM" id="SSF48179">
    <property type="entry name" value="6-phosphogluconate dehydrogenase C-terminal domain-like"/>
    <property type="match status" value="1"/>
</dbReference>
<dbReference type="Gene3D" id="1.10.1040.50">
    <property type="match status" value="1"/>
</dbReference>
<evidence type="ECO:0000259" key="12">
    <source>
        <dbReference type="Pfam" id="PF02737"/>
    </source>
</evidence>
<dbReference type="SUPFAM" id="SSF51735">
    <property type="entry name" value="NAD(P)-binding Rossmann-fold domains"/>
    <property type="match status" value="1"/>
</dbReference>
<dbReference type="InterPro" id="IPR008927">
    <property type="entry name" value="6-PGluconate_DH-like_C_sf"/>
</dbReference>
<feature type="non-terminal residue" evidence="13">
    <location>
        <position position="1"/>
    </location>
</feature>
<dbReference type="Pfam" id="PF00725">
    <property type="entry name" value="3HCDH"/>
    <property type="match status" value="1"/>
</dbReference>
<protein>
    <recommendedName>
        <fullName evidence="15">3-hydroxyacyl-CoA dehydrogenase</fullName>
    </recommendedName>
</protein>
<dbReference type="PANTHER" id="PTHR43612">
    <property type="entry name" value="TRIFUNCTIONAL ENZYME SUBUNIT ALPHA"/>
    <property type="match status" value="1"/>
</dbReference>
<keyword evidence="6" id="KW-0520">NAD</keyword>
<dbReference type="AlphaFoldDB" id="A0A7X9FRR3"/>
<keyword evidence="7" id="KW-0443">Lipid metabolism</keyword>
<dbReference type="EMBL" id="JAAZON010000318">
    <property type="protein sequence ID" value="NMC62941.1"/>
    <property type="molecule type" value="Genomic_DNA"/>
</dbReference>
<organism evidence="13 14">
    <name type="scientific">SAR324 cluster bacterium</name>
    <dbReference type="NCBI Taxonomy" id="2024889"/>
    <lineage>
        <taxon>Bacteria</taxon>
        <taxon>Deltaproteobacteria</taxon>
        <taxon>SAR324 cluster</taxon>
    </lineage>
</organism>
<feature type="domain" description="3-hydroxyacyl-CoA dehydrogenase C-terminal" evidence="11">
    <location>
        <begin position="394"/>
        <end position="485"/>
    </location>
</feature>
<evidence type="ECO:0000256" key="1">
    <source>
        <dbReference type="ARBA" id="ARBA00005005"/>
    </source>
</evidence>
<evidence type="ECO:0000313" key="13">
    <source>
        <dbReference type="EMBL" id="NMC62941.1"/>
    </source>
</evidence>
<dbReference type="Pfam" id="PF00378">
    <property type="entry name" value="ECH_1"/>
    <property type="match status" value="1"/>
</dbReference>
<dbReference type="GO" id="GO:0006635">
    <property type="term" value="P:fatty acid beta-oxidation"/>
    <property type="evidence" value="ECO:0007669"/>
    <property type="project" value="UniProtKB-UniPathway"/>
</dbReference>
<dbReference type="InterPro" id="IPR036291">
    <property type="entry name" value="NAD(P)-bd_dom_sf"/>
</dbReference>
<evidence type="ECO:0000256" key="5">
    <source>
        <dbReference type="ARBA" id="ARBA00023002"/>
    </source>
</evidence>
<evidence type="ECO:0000313" key="14">
    <source>
        <dbReference type="Proteomes" id="UP000524246"/>
    </source>
</evidence>
<dbReference type="InterPro" id="IPR001753">
    <property type="entry name" value="Enoyl-CoA_hydra/iso"/>
</dbReference>
<comment type="caution">
    <text evidence="13">The sequence shown here is derived from an EMBL/GenBank/DDBJ whole genome shotgun (WGS) entry which is preliminary data.</text>
</comment>
<dbReference type="Gene3D" id="3.90.226.10">
    <property type="entry name" value="2-enoyl-CoA Hydratase, Chain A, domain 1"/>
    <property type="match status" value="1"/>
</dbReference>
<dbReference type="Pfam" id="PF02737">
    <property type="entry name" value="3HCDH_N"/>
    <property type="match status" value="1"/>
</dbReference>